<dbReference type="EMBL" id="BPRH01000438">
    <property type="protein sequence ID" value="GJF09533.1"/>
    <property type="molecule type" value="Genomic_DNA"/>
</dbReference>
<dbReference type="SUPFAM" id="SSF55931">
    <property type="entry name" value="Glutamine synthetase/guanido kinase"/>
    <property type="match status" value="1"/>
</dbReference>
<dbReference type="Gene3D" id="3.10.20.70">
    <property type="entry name" value="Glutamine synthetase, N-terminal domain"/>
    <property type="match status" value="1"/>
</dbReference>
<comment type="similarity">
    <text evidence="1 3 4">Belongs to the glutamine synthetase family.</text>
</comment>
<dbReference type="PANTHER" id="PTHR43785:SF12">
    <property type="entry name" value="TYPE-1 GLUTAMINE SYNTHETASE 2"/>
    <property type="match status" value="1"/>
</dbReference>
<dbReference type="PROSITE" id="PS51987">
    <property type="entry name" value="GS_CATALYTIC"/>
    <property type="match status" value="1"/>
</dbReference>
<organism evidence="6 7">
    <name type="scientific">Mycolicibacterium cyprinidarum</name>
    <dbReference type="NCBI Taxonomy" id="2860311"/>
    <lineage>
        <taxon>Bacteria</taxon>
        <taxon>Bacillati</taxon>
        <taxon>Actinomycetota</taxon>
        <taxon>Actinomycetes</taxon>
        <taxon>Mycobacteriales</taxon>
        <taxon>Mycobacteriaceae</taxon>
        <taxon>Mycolicibacterium</taxon>
    </lineage>
</organism>
<name>A0ABQ4VB14_9MYCO</name>
<dbReference type="SMART" id="SM01230">
    <property type="entry name" value="Gln-synt_C"/>
    <property type="match status" value="1"/>
</dbReference>
<protein>
    <submittedName>
        <fullName evidence="6">Glutamine synthetase</fullName>
    </submittedName>
</protein>
<evidence type="ECO:0000313" key="6">
    <source>
        <dbReference type="EMBL" id="GJF09533.1"/>
    </source>
</evidence>
<evidence type="ECO:0000259" key="5">
    <source>
        <dbReference type="PROSITE" id="PS51987"/>
    </source>
</evidence>
<accession>A0ABQ4VB14</accession>
<dbReference type="InterPro" id="IPR036651">
    <property type="entry name" value="Gln_synt_N_sf"/>
</dbReference>
<feature type="domain" description="GS catalytic" evidence="5">
    <location>
        <begin position="124"/>
        <end position="460"/>
    </location>
</feature>
<proteinExistence type="inferred from homology"/>
<keyword evidence="2" id="KW-0436">Ligase</keyword>
<dbReference type="InterPro" id="IPR008146">
    <property type="entry name" value="Gln_synth_cat_dom"/>
</dbReference>
<evidence type="ECO:0000256" key="2">
    <source>
        <dbReference type="ARBA" id="ARBA00022598"/>
    </source>
</evidence>
<evidence type="ECO:0000256" key="1">
    <source>
        <dbReference type="ARBA" id="ARBA00009897"/>
    </source>
</evidence>
<dbReference type="InterPro" id="IPR014746">
    <property type="entry name" value="Gln_synth/guanido_kin_cat_dom"/>
</dbReference>
<evidence type="ECO:0000256" key="4">
    <source>
        <dbReference type="RuleBase" id="RU000384"/>
    </source>
</evidence>
<keyword evidence="7" id="KW-1185">Reference proteome</keyword>
<comment type="caution">
    <text evidence="6">The sequence shown here is derived from an EMBL/GenBank/DDBJ whole genome shotgun (WGS) entry which is preliminary data.</text>
</comment>
<dbReference type="Pfam" id="PF00120">
    <property type="entry name" value="Gln-synt_C"/>
    <property type="match status" value="1"/>
</dbReference>
<dbReference type="Gene3D" id="3.30.590.10">
    <property type="entry name" value="Glutamine synthetase/guanido kinase, catalytic domain"/>
    <property type="match status" value="1"/>
</dbReference>
<evidence type="ECO:0000256" key="3">
    <source>
        <dbReference type="PROSITE-ProRule" id="PRU01331"/>
    </source>
</evidence>
<sequence length="460" mass="47947">MADMVATPLAAGLAQLESHLISELGADGVSTLIGTVVNPAGLIHAKTIPLRRMAAFADPGLGASPVWHVFAIDQIGIVTGESIGVVGDERIRIDLDGLRILGDGFAWAPASFFHQDGSPDPYCSRGVLSRIQARLAEAGIEALIGHEMEFVLVGPDGQPLTSHLWAQYGLAGILEYEGFVREVSDTASASGVAIEQFHPEYGANQFEISLAPREPVAAADQLILLRIIVGRAARRYGMRVSLSPVPFAGSVGSGAHQHFSLARGASPLFAGGEGPAGMTAEGASAVAGVLAGLRQAQGVLCGSILSGLRMQPGHWSGAYTCWGTENREAAIRFLSAGPGNPCGGNVEVKVIDPSANPYLASAAILGLALDGIDRALAVPEQLTVDPSTLSQTQRDEAGVGLLTQSQSEAINALDRSSLVRGLLGNAVVDAVVAVRRYEHDNYGDLSPDELAAKFRLAWSV</sequence>
<reference evidence="6 7" key="1">
    <citation type="submission" date="2021-08" db="EMBL/GenBank/DDBJ databases">
        <title>Draft genome sequence of Mycolicibacterium sp. NGTWS1702 strain.</title>
        <authorList>
            <person name="Matsumoto M."/>
            <person name="Tang B.C.C."/>
            <person name="Machida Y."/>
            <person name="Matoyama H."/>
            <person name="Kishihara T."/>
            <person name="Sato S."/>
            <person name="Kondo I."/>
            <person name="Sano M."/>
            <person name="Kato G."/>
        </authorList>
    </citation>
    <scope>NUCLEOTIDE SEQUENCE [LARGE SCALE GENOMIC DNA]</scope>
    <source>
        <strain evidence="6 7">NGTWSNA01</strain>
    </source>
</reference>
<dbReference type="PANTHER" id="PTHR43785">
    <property type="entry name" value="GAMMA-GLUTAMYLPUTRESCINE SYNTHETASE"/>
    <property type="match status" value="1"/>
</dbReference>
<gene>
    <name evidence="6" type="primary">glnA_1</name>
    <name evidence="6" type="ORF">NGTWS1702_03920</name>
</gene>
<dbReference type="Proteomes" id="UP001060504">
    <property type="component" value="Unassembled WGS sequence"/>
</dbReference>
<evidence type="ECO:0000313" key="7">
    <source>
        <dbReference type="Proteomes" id="UP001060504"/>
    </source>
</evidence>